<proteinExistence type="predicted"/>
<reference evidence="1 2" key="1">
    <citation type="journal article" date="2018" name="PLoS ONE">
        <title>The draft genome of Kipferlia bialata reveals reductive genome evolution in fornicate parasites.</title>
        <authorList>
            <person name="Tanifuji G."/>
            <person name="Takabayashi S."/>
            <person name="Kume K."/>
            <person name="Takagi M."/>
            <person name="Nakayama T."/>
            <person name="Kamikawa R."/>
            <person name="Inagaki Y."/>
            <person name="Hashimoto T."/>
        </authorList>
    </citation>
    <scope>NUCLEOTIDE SEQUENCE [LARGE SCALE GENOMIC DNA]</scope>
    <source>
        <strain evidence="1">NY0173</strain>
    </source>
</reference>
<organism evidence="1 2">
    <name type="scientific">Kipferlia bialata</name>
    <dbReference type="NCBI Taxonomy" id="797122"/>
    <lineage>
        <taxon>Eukaryota</taxon>
        <taxon>Metamonada</taxon>
        <taxon>Carpediemonas-like organisms</taxon>
        <taxon>Kipferlia</taxon>
    </lineage>
</organism>
<gene>
    <name evidence="1" type="ORF">KIPB_005247</name>
</gene>
<protein>
    <submittedName>
        <fullName evidence="1">Uncharacterized protein</fullName>
    </submittedName>
</protein>
<evidence type="ECO:0000313" key="2">
    <source>
        <dbReference type="Proteomes" id="UP000265618"/>
    </source>
</evidence>
<feature type="non-terminal residue" evidence="1">
    <location>
        <position position="30"/>
    </location>
</feature>
<name>A0A391NLC9_9EUKA</name>
<evidence type="ECO:0000313" key="1">
    <source>
        <dbReference type="EMBL" id="GCA62707.1"/>
    </source>
</evidence>
<dbReference type="EMBL" id="BDIP01001207">
    <property type="protein sequence ID" value="GCA62707.1"/>
    <property type="molecule type" value="Genomic_DNA"/>
</dbReference>
<comment type="caution">
    <text evidence="1">The sequence shown here is derived from an EMBL/GenBank/DDBJ whole genome shotgun (WGS) entry which is preliminary data.</text>
</comment>
<dbReference type="AlphaFoldDB" id="A0A391NLC9"/>
<accession>A0A391NLC9</accession>
<dbReference type="Proteomes" id="UP000265618">
    <property type="component" value="Unassembled WGS sequence"/>
</dbReference>
<sequence length="30" mass="3510">MYIWVQSSLCGLLWWADPPLGCFHVVFLDI</sequence>
<keyword evidence="2" id="KW-1185">Reference proteome</keyword>